<name>A0A9D9ECR0_9BACT</name>
<evidence type="ECO:0000313" key="3">
    <source>
        <dbReference type="Proteomes" id="UP000823619"/>
    </source>
</evidence>
<evidence type="ECO:0000313" key="2">
    <source>
        <dbReference type="EMBL" id="MBO8445596.1"/>
    </source>
</evidence>
<keyword evidence="1" id="KW-0812">Transmembrane</keyword>
<proteinExistence type="predicted"/>
<keyword evidence="1" id="KW-1133">Transmembrane helix</keyword>
<dbReference type="InterPro" id="IPR025050">
    <property type="entry name" value="TraL_transposon"/>
</dbReference>
<dbReference type="AlphaFoldDB" id="A0A9D9ECR0"/>
<protein>
    <submittedName>
        <fullName evidence="2">DUF3989 domain-containing protein</fullName>
    </submittedName>
</protein>
<reference evidence="2" key="1">
    <citation type="submission" date="2020-10" db="EMBL/GenBank/DDBJ databases">
        <authorList>
            <person name="Gilroy R."/>
        </authorList>
    </citation>
    <scope>NUCLEOTIDE SEQUENCE</scope>
    <source>
        <strain evidence="2">D5-748</strain>
    </source>
</reference>
<dbReference type="EMBL" id="JADIMO010000099">
    <property type="protein sequence ID" value="MBO8445596.1"/>
    <property type="molecule type" value="Genomic_DNA"/>
</dbReference>
<comment type="caution">
    <text evidence="2">The sequence shown here is derived from an EMBL/GenBank/DDBJ whole genome shotgun (WGS) entry which is preliminary data.</text>
</comment>
<sequence>MRKTINKITGWRDAIDRRLRSRLEALSPKARLTAVVVMFSLFTAGCLVMLGTAIHDFGKGSEPMRIEHIEHLELPSLERPDCETPEHDADETE</sequence>
<evidence type="ECO:0000256" key="1">
    <source>
        <dbReference type="SAM" id="Phobius"/>
    </source>
</evidence>
<keyword evidence="1" id="KW-0472">Membrane</keyword>
<reference evidence="2" key="2">
    <citation type="journal article" date="2021" name="PeerJ">
        <title>Extensive microbial diversity within the chicken gut microbiome revealed by metagenomics and culture.</title>
        <authorList>
            <person name="Gilroy R."/>
            <person name="Ravi A."/>
            <person name="Getino M."/>
            <person name="Pursley I."/>
            <person name="Horton D.L."/>
            <person name="Alikhan N.F."/>
            <person name="Baker D."/>
            <person name="Gharbi K."/>
            <person name="Hall N."/>
            <person name="Watson M."/>
            <person name="Adriaenssens E.M."/>
            <person name="Foster-Nyarko E."/>
            <person name="Jarju S."/>
            <person name="Secka A."/>
            <person name="Antonio M."/>
            <person name="Oren A."/>
            <person name="Chaudhuri R.R."/>
            <person name="La Ragione R."/>
            <person name="Hildebrand F."/>
            <person name="Pallen M.J."/>
        </authorList>
    </citation>
    <scope>NUCLEOTIDE SEQUENCE</scope>
    <source>
        <strain evidence="2">D5-748</strain>
    </source>
</reference>
<dbReference type="Proteomes" id="UP000823619">
    <property type="component" value="Unassembled WGS sequence"/>
</dbReference>
<gene>
    <name evidence="2" type="ORF">IAC23_07905</name>
</gene>
<feature type="transmembrane region" description="Helical" evidence="1">
    <location>
        <begin position="32"/>
        <end position="54"/>
    </location>
</feature>
<accession>A0A9D9ECR0</accession>
<dbReference type="Pfam" id="PF13150">
    <property type="entry name" value="TraL_transposon"/>
    <property type="match status" value="1"/>
</dbReference>
<organism evidence="2 3">
    <name type="scientific">Candidatus Cryptobacteroides merdavium</name>
    <dbReference type="NCBI Taxonomy" id="2840769"/>
    <lineage>
        <taxon>Bacteria</taxon>
        <taxon>Pseudomonadati</taxon>
        <taxon>Bacteroidota</taxon>
        <taxon>Bacteroidia</taxon>
        <taxon>Bacteroidales</taxon>
        <taxon>Candidatus Cryptobacteroides</taxon>
    </lineage>
</organism>